<dbReference type="PROSITE" id="PS51197">
    <property type="entry name" value="HTH_RRF2_2"/>
    <property type="match status" value="1"/>
</dbReference>
<dbReference type="AlphaFoldDB" id="A0A0X8JQV1"/>
<proteinExistence type="predicted"/>
<gene>
    <name evidence="1" type="ORF">AXF15_09135</name>
</gene>
<dbReference type="PANTHER" id="PTHR33221">
    <property type="entry name" value="WINGED HELIX-TURN-HELIX TRANSCRIPTIONAL REGULATOR, RRF2 FAMILY"/>
    <property type="match status" value="1"/>
</dbReference>
<dbReference type="RefSeq" id="WP_066606352.1">
    <property type="nucleotide sequence ID" value="NZ_CP014230.1"/>
</dbReference>
<evidence type="ECO:0000313" key="1">
    <source>
        <dbReference type="EMBL" id="AMD93249.1"/>
    </source>
</evidence>
<dbReference type="EMBL" id="CP014230">
    <property type="protein sequence ID" value="AMD93249.1"/>
    <property type="molecule type" value="Genomic_DNA"/>
</dbReference>
<dbReference type="InterPro" id="IPR036388">
    <property type="entry name" value="WH-like_DNA-bd_sf"/>
</dbReference>
<accession>A0A0X8JQV1</accession>
<dbReference type="Proteomes" id="UP000063964">
    <property type="component" value="Chromosome"/>
</dbReference>
<reference evidence="2" key="1">
    <citation type="submission" date="2016-02" db="EMBL/GenBank/DDBJ databases">
        <authorList>
            <person name="Holder M.E."/>
            <person name="Ajami N.J."/>
            <person name="Petrosino J.F."/>
        </authorList>
    </citation>
    <scope>NUCLEOTIDE SEQUENCE [LARGE SCALE GENOMIC DNA]</scope>
    <source>
        <strain evidence="2">DSM 12838</strain>
    </source>
</reference>
<dbReference type="NCBIfam" id="TIGR00738">
    <property type="entry name" value="rrf2_super"/>
    <property type="match status" value="1"/>
</dbReference>
<keyword evidence="2" id="KW-1185">Reference proteome</keyword>
<dbReference type="OrthoDB" id="9800519at2"/>
<organism evidence="1 2">
    <name type="scientific">Desulfomicrobium orale DSM 12838</name>
    <dbReference type="NCBI Taxonomy" id="888061"/>
    <lineage>
        <taxon>Bacteria</taxon>
        <taxon>Pseudomonadati</taxon>
        <taxon>Thermodesulfobacteriota</taxon>
        <taxon>Desulfovibrionia</taxon>
        <taxon>Desulfovibrionales</taxon>
        <taxon>Desulfomicrobiaceae</taxon>
        <taxon>Desulfomicrobium</taxon>
    </lineage>
</organism>
<dbReference type="KEGG" id="doa:AXF15_09135"/>
<protein>
    <recommendedName>
        <fullName evidence="3">Rrf2 family transcriptional regulator</fullName>
    </recommendedName>
</protein>
<dbReference type="InterPro" id="IPR000944">
    <property type="entry name" value="Tscrpt_reg_Rrf2"/>
</dbReference>
<dbReference type="Gene3D" id="1.10.10.10">
    <property type="entry name" value="Winged helix-like DNA-binding domain superfamily/Winged helix DNA-binding domain"/>
    <property type="match status" value="1"/>
</dbReference>
<dbReference type="SUPFAM" id="SSF46785">
    <property type="entry name" value="Winged helix' DNA-binding domain"/>
    <property type="match status" value="1"/>
</dbReference>
<dbReference type="PROSITE" id="PS01332">
    <property type="entry name" value="HTH_RRF2_1"/>
    <property type="match status" value="1"/>
</dbReference>
<dbReference type="GO" id="GO:0003700">
    <property type="term" value="F:DNA-binding transcription factor activity"/>
    <property type="evidence" value="ECO:0007669"/>
    <property type="project" value="TreeGrafter"/>
</dbReference>
<evidence type="ECO:0000313" key="2">
    <source>
        <dbReference type="Proteomes" id="UP000063964"/>
    </source>
</evidence>
<dbReference type="Pfam" id="PF02082">
    <property type="entry name" value="Rrf2"/>
    <property type="match status" value="1"/>
</dbReference>
<dbReference type="STRING" id="888061.AXF15_09135"/>
<evidence type="ECO:0008006" key="3">
    <source>
        <dbReference type="Google" id="ProtNLM"/>
    </source>
</evidence>
<dbReference type="PANTHER" id="PTHR33221:SF15">
    <property type="entry name" value="HTH-TYPE TRANSCRIPTIONAL REGULATOR YWGB-RELATED"/>
    <property type="match status" value="1"/>
</dbReference>
<dbReference type="InterPro" id="IPR030489">
    <property type="entry name" value="TR_Rrf2-type_CS"/>
</dbReference>
<sequence>MKLSARARYAVRILLDLAVHEEETPVSTVVLSERTGITLPFVEQLLKPLKRSGLVASKRGAVGGYRLNRAASEISLGEVIRIMDGSLSLTNCCEDETYCFRSGDCPTRETWKRLNAVIVGAFDAIRLSDVIAGVPVFSAGGPDLRDIGPL</sequence>
<name>A0A0X8JQV1_9BACT</name>
<dbReference type="InterPro" id="IPR036390">
    <property type="entry name" value="WH_DNA-bd_sf"/>
</dbReference>
<dbReference type="GO" id="GO:0005829">
    <property type="term" value="C:cytosol"/>
    <property type="evidence" value="ECO:0007669"/>
    <property type="project" value="TreeGrafter"/>
</dbReference>